<dbReference type="OrthoDB" id="5459073at2"/>
<organism evidence="1 2">
    <name type="scientific">Solidesulfovibrio carbinolicus</name>
    <dbReference type="NCBI Taxonomy" id="296842"/>
    <lineage>
        <taxon>Bacteria</taxon>
        <taxon>Pseudomonadati</taxon>
        <taxon>Thermodesulfobacteriota</taxon>
        <taxon>Desulfovibrionia</taxon>
        <taxon>Desulfovibrionales</taxon>
        <taxon>Desulfovibrionaceae</taxon>
        <taxon>Solidesulfovibrio</taxon>
    </lineage>
</organism>
<dbReference type="EMBL" id="CP026538">
    <property type="protein sequence ID" value="QAZ69316.1"/>
    <property type="molecule type" value="Genomic_DNA"/>
</dbReference>
<dbReference type="Proteomes" id="UP000293296">
    <property type="component" value="Chromosome"/>
</dbReference>
<gene>
    <name evidence="1" type="ORF">C3Y92_19565</name>
</gene>
<keyword evidence="2" id="KW-1185">Reference proteome</keyword>
<protein>
    <submittedName>
        <fullName evidence="1">Uncharacterized protein</fullName>
    </submittedName>
</protein>
<evidence type="ECO:0000313" key="2">
    <source>
        <dbReference type="Proteomes" id="UP000293296"/>
    </source>
</evidence>
<dbReference type="RefSeq" id="WP_129355592.1">
    <property type="nucleotide sequence ID" value="NZ_CP026538.1"/>
</dbReference>
<accession>A0A4P6HR60</accession>
<dbReference type="KEGG" id="dcb:C3Y92_19565"/>
<sequence length="161" mass="17556">MLVDYADTLDRLEKALGRHFADSPSILNVPGVSVALKIDPFYYLALRPAFFELLGKWAAVPPSRVEETLLRTGNIVLGPGKARYDKPISVFEDGTRTVLKLPADFVPAEWIDRAVTMYGGEAGPLPVSGLRLAEGQRETLARLFAGKTELAALAFAAPWQS</sequence>
<name>A0A4P6HR60_9BACT</name>
<evidence type="ECO:0000313" key="1">
    <source>
        <dbReference type="EMBL" id="QAZ69316.1"/>
    </source>
</evidence>
<reference evidence="1 2" key="1">
    <citation type="submission" date="2018-02" db="EMBL/GenBank/DDBJ databases">
        <title>Genome sequence of Desulfovibrio carbinolicus DSM 3852.</title>
        <authorList>
            <person name="Wilbanks E."/>
            <person name="Skennerton C.T."/>
            <person name="Orphan V.J."/>
        </authorList>
    </citation>
    <scope>NUCLEOTIDE SEQUENCE [LARGE SCALE GENOMIC DNA]</scope>
    <source>
        <strain evidence="1 2">DSM 3852</strain>
    </source>
</reference>
<proteinExistence type="predicted"/>
<dbReference type="AlphaFoldDB" id="A0A4P6HR60"/>